<evidence type="ECO:0000256" key="6">
    <source>
        <dbReference type="ARBA" id="ARBA00018045"/>
    </source>
</evidence>
<sequence length="1000" mass="112072">MDTNNSSIVSKRSVEKLYYPNQPEYFRYFVRKFQRRSPLINRGYWLRMKAIEKSVSRFLSENNNKTKLVVNLGCGYDPLPFQFLGIYPEQCKDAIFVDVDYPQLMQRKVDVIKSNRPLLDLLPGFEVIDPPEALLASSQCYKALGCNLNDISSLNKALRQTFDLDSSSIAIIFVAEVSVAYMERHAADAVLRWAANLNDARFCLLEQHLPDGVDHPFAYTMLRHFEKLRTPLHAIGTIDQMRSRFTDAGWSTKLVSIQSLWDLWSDPAFLSGEERQSLDQVEPFDEWEEFALFGSHYFLLDARTSQASFGNESELPKVDSLNIHETRSKWVSKTIGTATNRRRFAASAANAAQSKDQMRLWHYGGLGTQERLKTADVYCHNHSAHNTRITDLPIPLMCHTMTNIRNTSSETLLVGGRTSPDKPSAACWLFDGQNWKEVEAIPNARYRHCAVSVTIGSSLSGVLVYGGKTSSSKILGDCWFFDPLHGWREVNIQSADTLQPRFGAAMAAEVSTNCSGLLVGGMRADGTIIDECLSWQVGKEGNSLKITFSASTTLNAAIAKRCVLSRFGAQLVSTPHGMILMGGVAGVKMLTRDNELVNLSTGEALFLQHQMRPLVVGFSAQYLDSGVIAFLGGGATCFSFGTFWNQSCVLIEEDSDDSFSKWQALTTVSQSHGRSDAVNDNVKSSSRIPTFDHTDGQRHITVPRMRLQTQKDFQEVFRCGEPVILEDLDIGDCTSKWTVSYLRDKIGPERSVVVHNSAGPNMDFQTKNFTYQSMLFDEFFRMIDDGSPVYLRALSSERPADSPTDLDKDFPTIAQDFQLPPQLAYVGQHAHSSPLRISGSVNMWLHYDVMANVLCQIRGSKRLRLYAPECATQMGFLPGASSSSMDVWDESTAENLRSRGIQGFEAHLNEGDVLFIPSLWLHTAQPTTGLSVAVNVFFRDERMEAAYAAGKDVYGNRDVAAYERGRRDVQRIARSFEGLPPRVQKFYLSRLAHELESRIN</sequence>
<dbReference type="PROSITE" id="PS51184">
    <property type="entry name" value="JMJC"/>
    <property type="match status" value="1"/>
</dbReference>
<comment type="function">
    <text evidence="11">Probable S-adenosyl-L-methionine-dependent methyltransferase that acts as a component of the wybutosine biosynthesis pathway. Wybutosine is a hyper modified guanosine with a tricyclic base found at the 3'-position adjacent to the anticodon of eukaryotic phenylalanine tRNA. May methylate the carboxyl group of leucine residues to form alpha-leucine ester residues.</text>
</comment>
<keyword evidence="18" id="KW-1185">Reference proteome</keyword>
<dbReference type="Pfam" id="PF04072">
    <property type="entry name" value="LCM"/>
    <property type="match status" value="1"/>
</dbReference>
<evidence type="ECO:0000313" key="17">
    <source>
        <dbReference type="EMBL" id="KAF2152543.1"/>
    </source>
</evidence>
<feature type="domain" description="JmjC" evidence="16">
    <location>
        <begin position="799"/>
        <end position="953"/>
    </location>
</feature>
<dbReference type="SUPFAM" id="SSF117281">
    <property type="entry name" value="Kelch motif"/>
    <property type="match status" value="1"/>
</dbReference>
<dbReference type="AlphaFoldDB" id="A0A9P4IZ42"/>
<dbReference type="GO" id="GO:0030488">
    <property type="term" value="P:tRNA methylation"/>
    <property type="evidence" value="ECO:0007669"/>
    <property type="project" value="TreeGrafter"/>
</dbReference>
<dbReference type="InterPro" id="IPR041667">
    <property type="entry name" value="Cupin_8"/>
</dbReference>
<evidence type="ECO:0000256" key="14">
    <source>
        <dbReference type="ARBA" id="ARBA00030847"/>
    </source>
</evidence>
<name>A0A9P4IZ42_9PEZI</name>
<comment type="pathway">
    <text evidence="2">tRNA modification; wybutosine-tRNA(Phe) biosynthesis.</text>
</comment>
<gene>
    <name evidence="17" type="ORF">K461DRAFT_226439</name>
</gene>
<evidence type="ECO:0000256" key="4">
    <source>
        <dbReference type="ARBA" id="ARBA00012155"/>
    </source>
</evidence>
<dbReference type="Pfam" id="PF13621">
    <property type="entry name" value="Cupin_8"/>
    <property type="match status" value="1"/>
</dbReference>
<comment type="similarity">
    <text evidence="3">Belongs to the methyltransferase superfamily. LCMT family.</text>
</comment>
<dbReference type="EMBL" id="ML996086">
    <property type="protein sequence ID" value="KAF2152543.1"/>
    <property type="molecule type" value="Genomic_DNA"/>
</dbReference>
<dbReference type="Gene3D" id="6.10.140.1470">
    <property type="match status" value="1"/>
</dbReference>
<evidence type="ECO:0000256" key="5">
    <source>
        <dbReference type="ARBA" id="ARBA00012779"/>
    </source>
</evidence>
<dbReference type="SUPFAM" id="SSF53335">
    <property type="entry name" value="S-adenosyl-L-methionine-dependent methyltransferases"/>
    <property type="match status" value="1"/>
</dbReference>
<dbReference type="GO" id="GO:0031591">
    <property type="term" value="P:wybutosine biosynthetic process"/>
    <property type="evidence" value="ECO:0007669"/>
    <property type="project" value="TreeGrafter"/>
</dbReference>
<dbReference type="Pfam" id="PF13418">
    <property type="entry name" value="Beta-prop_TYW4"/>
    <property type="match status" value="1"/>
</dbReference>
<evidence type="ECO:0000313" key="18">
    <source>
        <dbReference type="Proteomes" id="UP000799439"/>
    </source>
</evidence>
<evidence type="ECO:0000256" key="12">
    <source>
        <dbReference type="ARBA" id="ARBA00029750"/>
    </source>
</evidence>
<evidence type="ECO:0000256" key="15">
    <source>
        <dbReference type="ARBA" id="ARBA00049250"/>
    </source>
</evidence>
<accession>A0A9P4IZ42</accession>
<dbReference type="Gene3D" id="2.120.10.80">
    <property type="entry name" value="Kelch-type beta propeller"/>
    <property type="match status" value="1"/>
</dbReference>
<dbReference type="PANTHER" id="PTHR46529">
    <property type="entry name" value="TRNA WYBUTOSINE-SYNTHESIZING PROTEIN 4"/>
    <property type="match status" value="1"/>
</dbReference>
<dbReference type="InterPro" id="IPR007213">
    <property type="entry name" value="Ppm1/Ppm2/Tcmp"/>
</dbReference>
<evidence type="ECO:0000256" key="10">
    <source>
        <dbReference type="ARBA" id="ARBA00022694"/>
    </source>
</evidence>
<dbReference type="Gene3D" id="2.60.120.650">
    <property type="entry name" value="Cupin"/>
    <property type="match status" value="1"/>
</dbReference>
<evidence type="ECO:0000259" key="16">
    <source>
        <dbReference type="PROSITE" id="PS51184"/>
    </source>
</evidence>
<reference evidence="17" key="1">
    <citation type="journal article" date="2020" name="Stud. Mycol.">
        <title>101 Dothideomycetes genomes: a test case for predicting lifestyles and emergence of pathogens.</title>
        <authorList>
            <person name="Haridas S."/>
            <person name="Albert R."/>
            <person name="Binder M."/>
            <person name="Bloem J."/>
            <person name="Labutti K."/>
            <person name="Salamov A."/>
            <person name="Andreopoulos B."/>
            <person name="Baker S."/>
            <person name="Barry K."/>
            <person name="Bills G."/>
            <person name="Bluhm B."/>
            <person name="Cannon C."/>
            <person name="Castanera R."/>
            <person name="Culley D."/>
            <person name="Daum C."/>
            <person name="Ezra D."/>
            <person name="Gonzalez J."/>
            <person name="Henrissat B."/>
            <person name="Kuo A."/>
            <person name="Liang C."/>
            <person name="Lipzen A."/>
            <person name="Lutzoni F."/>
            <person name="Magnuson J."/>
            <person name="Mondo S."/>
            <person name="Nolan M."/>
            <person name="Ohm R."/>
            <person name="Pangilinan J."/>
            <person name="Park H.-J."/>
            <person name="Ramirez L."/>
            <person name="Alfaro M."/>
            <person name="Sun H."/>
            <person name="Tritt A."/>
            <person name="Yoshinaga Y."/>
            <person name="Zwiers L.-H."/>
            <person name="Turgeon B."/>
            <person name="Goodwin S."/>
            <person name="Spatafora J."/>
            <person name="Crous P."/>
            <person name="Grigoriev I."/>
        </authorList>
    </citation>
    <scope>NUCLEOTIDE SEQUENCE</scope>
    <source>
        <strain evidence="17">CBS 260.36</strain>
    </source>
</reference>
<evidence type="ECO:0000256" key="8">
    <source>
        <dbReference type="ARBA" id="ARBA00022679"/>
    </source>
</evidence>
<comment type="catalytic activity">
    <reaction evidence="1">
        <text>7-[(3S)-3-amino-3-carboxypropyl]wyosine(37) in tRNA(Phe) + S-adenosyl-L-methionine = 7-[(3S)-(3-amino-3-methoxycarbonyl)propyl]wyosine(37) in tRNA(Phe) + S-adenosyl-L-homocysteine</text>
        <dbReference type="Rhea" id="RHEA:36903"/>
        <dbReference type="Rhea" id="RHEA-COMP:10379"/>
        <dbReference type="Rhea" id="RHEA-COMP:11844"/>
        <dbReference type="ChEBI" id="CHEBI:57856"/>
        <dbReference type="ChEBI" id="CHEBI:59789"/>
        <dbReference type="ChEBI" id="CHEBI:73543"/>
        <dbReference type="ChEBI" id="CHEBI:74275"/>
        <dbReference type="EC" id="2.1.1.290"/>
    </reaction>
</comment>
<keyword evidence="9" id="KW-0949">S-adenosyl-L-methionine</keyword>
<organism evidence="17 18">
    <name type="scientific">Myriangium duriaei CBS 260.36</name>
    <dbReference type="NCBI Taxonomy" id="1168546"/>
    <lineage>
        <taxon>Eukaryota</taxon>
        <taxon>Fungi</taxon>
        <taxon>Dikarya</taxon>
        <taxon>Ascomycota</taxon>
        <taxon>Pezizomycotina</taxon>
        <taxon>Dothideomycetes</taxon>
        <taxon>Dothideomycetidae</taxon>
        <taxon>Myriangiales</taxon>
        <taxon>Myriangiaceae</taxon>
        <taxon>Myriangium</taxon>
    </lineage>
</organism>
<dbReference type="GO" id="GO:0008175">
    <property type="term" value="F:tRNA methyltransferase activity"/>
    <property type="evidence" value="ECO:0007669"/>
    <property type="project" value="TreeGrafter"/>
</dbReference>
<evidence type="ECO:0000256" key="9">
    <source>
        <dbReference type="ARBA" id="ARBA00022691"/>
    </source>
</evidence>
<dbReference type="InterPro" id="IPR029063">
    <property type="entry name" value="SAM-dependent_MTases_sf"/>
</dbReference>
<evidence type="ECO:0000256" key="7">
    <source>
        <dbReference type="ARBA" id="ARBA00022603"/>
    </source>
</evidence>
<evidence type="ECO:0000256" key="3">
    <source>
        <dbReference type="ARBA" id="ARBA00010703"/>
    </source>
</evidence>
<dbReference type="Gene3D" id="3.40.50.150">
    <property type="entry name" value="Vaccinia Virus protein VP39"/>
    <property type="match status" value="1"/>
</dbReference>
<dbReference type="InterPro" id="IPR003347">
    <property type="entry name" value="JmjC_dom"/>
</dbReference>
<evidence type="ECO:0000256" key="11">
    <source>
        <dbReference type="ARBA" id="ARBA00025588"/>
    </source>
</evidence>
<keyword evidence="8" id="KW-0808">Transferase</keyword>
<keyword evidence="7" id="KW-0489">Methyltransferase</keyword>
<dbReference type="EC" id="2.3.1.231" evidence="4"/>
<dbReference type="Proteomes" id="UP000799439">
    <property type="component" value="Unassembled WGS sequence"/>
</dbReference>
<dbReference type="PANTHER" id="PTHR46529:SF1">
    <property type="entry name" value="TRNA WYBUTOSINE-SYNTHESIZING PROTEIN 4"/>
    <property type="match status" value="1"/>
</dbReference>
<dbReference type="EC" id="2.1.1.290" evidence="5"/>
<dbReference type="FunFam" id="2.60.120.650:FF:000043">
    <property type="entry name" value="tRNA wybutosine-synthesizing protein 4"/>
    <property type="match status" value="1"/>
</dbReference>
<dbReference type="SUPFAM" id="SSF51197">
    <property type="entry name" value="Clavaminate synthase-like"/>
    <property type="match status" value="1"/>
</dbReference>
<proteinExistence type="inferred from homology"/>
<dbReference type="SMART" id="SM00558">
    <property type="entry name" value="JmjC"/>
    <property type="match status" value="1"/>
</dbReference>
<dbReference type="OrthoDB" id="47172at2759"/>
<keyword evidence="10" id="KW-0819">tRNA processing</keyword>
<comment type="caution">
    <text evidence="17">The sequence shown here is derived from an EMBL/GenBank/DDBJ whole genome shotgun (WGS) entry which is preliminary data.</text>
</comment>
<dbReference type="InterPro" id="IPR015915">
    <property type="entry name" value="Kelch-typ_b-propeller"/>
</dbReference>
<comment type="catalytic activity">
    <reaction evidence="15">
        <text>7-[(3S)-(3-amino-3-methoxycarbonyl)propyl]wyosine(37) in tRNA(Phe) + S-adenosyl-L-methionine + CO2 = wybutosine(37) in tRNA(Phe) + S-adenosyl-L-homocysteine + 2 H(+)</text>
        <dbReference type="Rhea" id="RHEA:37119"/>
        <dbReference type="Rhea" id="RHEA-COMP:11844"/>
        <dbReference type="Rhea" id="RHEA-COMP:11847"/>
        <dbReference type="ChEBI" id="CHEBI:15378"/>
        <dbReference type="ChEBI" id="CHEBI:16526"/>
        <dbReference type="ChEBI" id="CHEBI:57856"/>
        <dbReference type="ChEBI" id="CHEBI:59789"/>
        <dbReference type="ChEBI" id="CHEBI:73544"/>
        <dbReference type="ChEBI" id="CHEBI:74275"/>
        <dbReference type="EC" id="2.3.1.231"/>
    </reaction>
</comment>
<protein>
    <recommendedName>
        <fullName evidence="6">tRNA wybutosine-synthesizing protein 4</fullName>
        <ecNumber evidence="5">2.1.1.290</ecNumber>
        <ecNumber evidence="4">2.3.1.231</ecNumber>
    </recommendedName>
    <alternativeName>
        <fullName evidence="13">Leucine carboxyl methyltransferase 2</fullName>
    </alternativeName>
    <alternativeName>
        <fullName evidence="14">tRNA(Phe) (7-(3-amino-3-(methoxycarbonyl)propyl)wyosine(37)-N)-methoxycarbonyltransferase</fullName>
    </alternativeName>
    <alternativeName>
        <fullName evidence="12">tRNA(Phe) (7-(3-amino-3-carboxypropyl)wyosine(37)-O)-methyltransferase</fullName>
    </alternativeName>
</protein>
<evidence type="ECO:0000256" key="1">
    <source>
        <dbReference type="ARBA" id="ARBA00001806"/>
    </source>
</evidence>
<evidence type="ECO:0000256" key="2">
    <source>
        <dbReference type="ARBA" id="ARBA00004797"/>
    </source>
</evidence>
<evidence type="ECO:0000256" key="13">
    <source>
        <dbReference type="ARBA" id="ARBA00030231"/>
    </source>
</evidence>